<dbReference type="PATRIC" id="fig|1003195.11.peg.6872"/>
<feature type="region of interest" description="Disordered" evidence="1">
    <location>
        <begin position="32"/>
        <end position="69"/>
    </location>
</feature>
<feature type="compositionally biased region" description="Acidic residues" evidence="1">
    <location>
        <begin position="39"/>
        <end position="49"/>
    </location>
</feature>
<accession>F8JQH9</accession>
<dbReference type="Proteomes" id="UP000007842">
    <property type="component" value="Chromosome"/>
</dbReference>
<gene>
    <name evidence="2" type="ordered locus">SCATT_54520</name>
</gene>
<protein>
    <submittedName>
        <fullName evidence="2">Uncharacterized protein</fullName>
    </submittedName>
</protein>
<dbReference type="RefSeq" id="WP_014146154.1">
    <property type="nucleotide sequence ID" value="NC_016111.1"/>
</dbReference>
<dbReference type="EMBL" id="CP003219">
    <property type="protein sequence ID" value="AEW97823.1"/>
    <property type="molecule type" value="Genomic_DNA"/>
</dbReference>
<sequence>MPALTVLIPLLLPAALLGMVLALGRFEEAVLAPPTRDDDTAEPTAEADGESASAVGGPELEGSAVTSTE</sequence>
<organism evidence="2 3">
    <name type="scientific">Streptantibioticus cattleyicolor (strain ATCC 35852 / DSM 46488 / JCM 4925 / NBRC 14057 / NRRL 8057)</name>
    <name type="common">Streptomyces cattleya</name>
    <dbReference type="NCBI Taxonomy" id="1003195"/>
    <lineage>
        <taxon>Bacteria</taxon>
        <taxon>Bacillati</taxon>
        <taxon>Actinomycetota</taxon>
        <taxon>Actinomycetes</taxon>
        <taxon>Kitasatosporales</taxon>
        <taxon>Streptomycetaceae</taxon>
        <taxon>Streptantibioticus</taxon>
    </lineage>
</organism>
<dbReference type="HOGENOM" id="CLU_2774023_0_0_11"/>
<dbReference type="KEGG" id="sct:SCAT_5452"/>
<reference evidence="3" key="1">
    <citation type="submission" date="2011-12" db="EMBL/GenBank/DDBJ databases">
        <title>Complete genome sequence of Streptomyces cattleya strain DSM 46488.</title>
        <authorList>
            <person name="Ou H.-Y."/>
            <person name="Li P."/>
            <person name="Zhao C."/>
            <person name="O'Hagan D."/>
            <person name="Deng Z."/>
        </authorList>
    </citation>
    <scope>NUCLEOTIDE SEQUENCE [LARGE SCALE GENOMIC DNA]</scope>
    <source>
        <strain evidence="3">ATCC 35852 / DSM 46488 / JCM 4925 / NBRC 14057 / NRRL 8057</strain>
    </source>
</reference>
<proteinExistence type="predicted"/>
<evidence type="ECO:0000313" key="2">
    <source>
        <dbReference type="EMBL" id="AEW97823.1"/>
    </source>
</evidence>
<keyword evidence="3" id="KW-1185">Reference proteome</keyword>
<dbReference type="AlphaFoldDB" id="F8JQH9"/>
<accession>G8WVR5</accession>
<dbReference type="KEGG" id="scy:SCATT_54520"/>
<evidence type="ECO:0000256" key="1">
    <source>
        <dbReference type="SAM" id="MobiDB-lite"/>
    </source>
</evidence>
<evidence type="ECO:0000313" key="3">
    <source>
        <dbReference type="Proteomes" id="UP000007842"/>
    </source>
</evidence>
<name>F8JQH9_STREN</name>